<dbReference type="GO" id="GO:0006487">
    <property type="term" value="P:protein N-linked glycosylation"/>
    <property type="evidence" value="ECO:0007669"/>
    <property type="project" value="TreeGrafter"/>
</dbReference>
<accession>A0A8H4WXS4</accession>
<feature type="domain" description="Ribophorin II C-terminal" evidence="10">
    <location>
        <begin position="174"/>
        <end position="277"/>
    </location>
</feature>
<sequence length="305" mass="32582">MRFSIASSLIFLTSVASAASSWSFTDGSVTVGSKRAQGVTAKFSDQKPTKKPLVLGKTDTIKVSLTTTEAGEPKRPHQAFLILTESTGLEAPFPLKMKASGKGEAEISQKDLPIQLLLSDESIKANLVLGSFGSSNPLISPVFNIEVQLDSNAPSPQYEAPVRYGPRAEIDHIFKVGDSSPPVVVTLVFVLAIVASVPALFLGWLFLGANVNHLPKALKAAPISHAVFFGSIVGIEGTLFLYYAQWNLFKTLPIVIILGVVSLLSGTKALSEVQSRRLAGERRAEAQNHSSQVDVDRKPGEDGSL</sequence>
<protein>
    <recommendedName>
        <fullName evidence="10">Ribophorin II C-terminal domain-containing protein</fullName>
    </recommendedName>
</protein>
<gene>
    <name evidence="11" type="ORF">FGADI_5051</name>
</gene>
<evidence type="ECO:0000313" key="11">
    <source>
        <dbReference type="EMBL" id="KAF4954753.1"/>
    </source>
</evidence>
<dbReference type="PANTHER" id="PTHR12640">
    <property type="entry name" value="RIBOPHORIN II"/>
    <property type="match status" value="1"/>
</dbReference>
<feature type="transmembrane region" description="Helical" evidence="8">
    <location>
        <begin position="183"/>
        <end position="207"/>
    </location>
</feature>
<keyword evidence="5 8" id="KW-1133">Transmembrane helix</keyword>
<dbReference type="InterPro" id="IPR008814">
    <property type="entry name" value="Swp1"/>
</dbReference>
<organism evidence="11 12">
    <name type="scientific">Fusarium gaditjirri</name>
    <dbReference type="NCBI Taxonomy" id="282569"/>
    <lineage>
        <taxon>Eukaryota</taxon>
        <taxon>Fungi</taxon>
        <taxon>Dikarya</taxon>
        <taxon>Ascomycota</taxon>
        <taxon>Pezizomycotina</taxon>
        <taxon>Sordariomycetes</taxon>
        <taxon>Hypocreomycetidae</taxon>
        <taxon>Hypocreales</taxon>
        <taxon>Nectriaceae</taxon>
        <taxon>Fusarium</taxon>
        <taxon>Fusarium nisikadoi species complex</taxon>
    </lineage>
</organism>
<keyword evidence="6 8" id="KW-0472">Membrane</keyword>
<dbReference type="Proteomes" id="UP000604273">
    <property type="component" value="Unassembled WGS sequence"/>
</dbReference>
<dbReference type="GO" id="GO:0008250">
    <property type="term" value="C:oligosaccharyltransferase complex"/>
    <property type="evidence" value="ECO:0007669"/>
    <property type="project" value="InterPro"/>
</dbReference>
<reference evidence="11" key="1">
    <citation type="journal article" date="2020" name="BMC Genomics">
        <title>Correction to: Identification and distribution of gene clusters required for synthesis of sphingolipid metabolism inhibitors in diverse species of the filamentous fungus Fusarium.</title>
        <authorList>
            <person name="Kim H.S."/>
            <person name="Lohmar J.M."/>
            <person name="Busman M."/>
            <person name="Brown D.W."/>
            <person name="Naumann T.A."/>
            <person name="Divon H.H."/>
            <person name="Lysoe E."/>
            <person name="Uhlig S."/>
            <person name="Proctor R.H."/>
        </authorList>
    </citation>
    <scope>NUCLEOTIDE SEQUENCE</scope>
    <source>
        <strain evidence="11">NRRL 45417</strain>
    </source>
</reference>
<dbReference type="UniPathway" id="UPA00378"/>
<dbReference type="Pfam" id="PF25147">
    <property type="entry name" value="Ribophorin_II_C"/>
    <property type="match status" value="1"/>
</dbReference>
<reference evidence="11" key="2">
    <citation type="submission" date="2020-05" db="EMBL/GenBank/DDBJ databases">
        <authorList>
            <person name="Kim H.-S."/>
            <person name="Proctor R.H."/>
            <person name="Brown D.W."/>
        </authorList>
    </citation>
    <scope>NUCLEOTIDE SEQUENCE</scope>
    <source>
        <strain evidence="11">NRRL 45417</strain>
    </source>
</reference>
<dbReference type="InterPro" id="IPR056790">
    <property type="entry name" value="Ribophorin_II_C"/>
</dbReference>
<dbReference type="AlphaFoldDB" id="A0A8H4WXS4"/>
<keyword evidence="3 9" id="KW-0732">Signal</keyword>
<evidence type="ECO:0000313" key="12">
    <source>
        <dbReference type="Proteomes" id="UP000604273"/>
    </source>
</evidence>
<feature type="compositionally biased region" description="Basic and acidic residues" evidence="7">
    <location>
        <begin position="294"/>
        <end position="305"/>
    </location>
</feature>
<name>A0A8H4WXS4_9HYPO</name>
<comment type="subcellular location">
    <subcellularLocation>
        <location evidence="1">Endoplasmic reticulum membrane</location>
        <topology evidence="1">Multi-pass membrane protein</topology>
    </subcellularLocation>
</comment>
<comment type="caution">
    <text evidence="11">The sequence shown here is derived from an EMBL/GenBank/DDBJ whole genome shotgun (WGS) entry which is preliminary data.</text>
</comment>
<keyword evidence="4" id="KW-0256">Endoplasmic reticulum</keyword>
<evidence type="ECO:0000256" key="3">
    <source>
        <dbReference type="ARBA" id="ARBA00022729"/>
    </source>
</evidence>
<dbReference type="EMBL" id="JABFAI010000113">
    <property type="protein sequence ID" value="KAF4954753.1"/>
    <property type="molecule type" value="Genomic_DNA"/>
</dbReference>
<feature type="transmembrane region" description="Helical" evidence="8">
    <location>
        <begin position="251"/>
        <end position="270"/>
    </location>
</feature>
<feature type="transmembrane region" description="Helical" evidence="8">
    <location>
        <begin position="227"/>
        <end position="245"/>
    </location>
</feature>
<evidence type="ECO:0000256" key="9">
    <source>
        <dbReference type="SAM" id="SignalP"/>
    </source>
</evidence>
<evidence type="ECO:0000256" key="4">
    <source>
        <dbReference type="ARBA" id="ARBA00022824"/>
    </source>
</evidence>
<evidence type="ECO:0000256" key="2">
    <source>
        <dbReference type="ARBA" id="ARBA00022692"/>
    </source>
</evidence>
<evidence type="ECO:0000256" key="7">
    <source>
        <dbReference type="SAM" id="MobiDB-lite"/>
    </source>
</evidence>
<evidence type="ECO:0000256" key="1">
    <source>
        <dbReference type="ARBA" id="ARBA00004477"/>
    </source>
</evidence>
<feature type="region of interest" description="Disordered" evidence="7">
    <location>
        <begin position="280"/>
        <end position="305"/>
    </location>
</feature>
<feature type="signal peptide" evidence="9">
    <location>
        <begin position="1"/>
        <end position="18"/>
    </location>
</feature>
<keyword evidence="12" id="KW-1185">Reference proteome</keyword>
<evidence type="ECO:0000259" key="10">
    <source>
        <dbReference type="Pfam" id="PF25147"/>
    </source>
</evidence>
<evidence type="ECO:0000256" key="6">
    <source>
        <dbReference type="ARBA" id="ARBA00023136"/>
    </source>
</evidence>
<evidence type="ECO:0000256" key="5">
    <source>
        <dbReference type="ARBA" id="ARBA00022989"/>
    </source>
</evidence>
<feature type="chain" id="PRO_5044288604" description="Ribophorin II C-terminal domain-containing protein" evidence="9">
    <location>
        <begin position="19"/>
        <end position="305"/>
    </location>
</feature>
<keyword evidence="2 8" id="KW-0812">Transmembrane</keyword>
<dbReference type="OrthoDB" id="432292at2759"/>
<dbReference type="PANTHER" id="PTHR12640:SF0">
    <property type="entry name" value="DOLICHYL-DIPHOSPHOOLIGOSACCHARIDE--PROTEIN GLYCOSYLTRANSFERASE SUBUNIT 2"/>
    <property type="match status" value="1"/>
</dbReference>
<evidence type="ECO:0000256" key="8">
    <source>
        <dbReference type="SAM" id="Phobius"/>
    </source>
</evidence>
<proteinExistence type="predicted"/>